<proteinExistence type="predicted"/>
<dbReference type="Pfam" id="PF14808">
    <property type="entry name" value="TMEM164"/>
    <property type="match status" value="1"/>
</dbReference>
<keyword evidence="1" id="KW-0472">Membrane</keyword>
<feature type="transmembrane region" description="Helical" evidence="1">
    <location>
        <begin position="80"/>
        <end position="98"/>
    </location>
</feature>
<reference evidence="2 3" key="1">
    <citation type="submission" date="2019-11" db="EMBL/GenBank/DDBJ databases">
        <title>Bacillus idriensis genome.</title>
        <authorList>
            <person name="Konopka E.N."/>
            <person name="Newman J.D."/>
        </authorList>
    </citation>
    <scope>NUCLEOTIDE SEQUENCE [LARGE SCALE GENOMIC DNA]</scope>
    <source>
        <strain evidence="2 3">DSM 19097</strain>
    </source>
</reference>
<accession>A0A6I2MKD4</accession>
<sequence>MNEYFQHDPQLEDFRLFSAEHIWTLAIILFLTVLLVVFKERVKLIRGPVRIAFAVLLFLSMFVQQLWLISERAWTLKSSLPLQLSDLAVLLAIIMLMAKSFRMFQFLYFAGIASSIQAILTPDLGPFSFPHFQYVVFFLSHGGVILACLFMILAYHFLPSWRSLWISVLIVNVYAGCIYLFNKIIGSNYLYIMKKPENASLLDFLGNWPWYLLWMEAFMIASFLFLYGCIKLKEQRS</sequence>
<dbReference type="NCBIfam" id="TIGR02206">
    <property type="entry name" value="intg_mem_TP0381"/>
    <property type="match status" value="1"/>
</dbReference>
<feature type="transmembrane region" description="Helical" evidence="1">
    <location>
        <begin position="20"/>
        <end position="38"/>
    </location>
</feature>
<feature type="transmembrane region" description="Helical" evidence="1">
    <location>
        <begin position="50"/>
        <end position="68"/>
    </location>
</feature>
<dbReference type="EMBL" id="WKKF01000010">
    <property type="protein sequence ID" value="MRX56293.1"/>
    <property type="molecule type" value="Genomic_DNA"/>
</dbReference>
<feature type="transmembrane region" description="Helical" evidence="1">
    <location>
        <begin position="134"/>
        <end position="157"/>
    </location>
</feature>
<feature type="transmembrane region" description="Helical" evidence="1">
    <location>
        <begin position="211"/>
        <end position="230"/>
    </location>
</feature>
<gene>
    <name evidence="2" type="ORF">GJU41_20230</name>
</gene>
<dbReference type="InterPro" id="IPR011737">
    <property type="entry name" value="CHP02206_TP0381"/>
</dbReference>
<evidence type="ECO:0000256" key="1">
    <source>
        <dbReference type="SAM" id="Phobius"/>
    </source>
</evidence>
<protein>
    <submittedName>
        <fullName evidence="2">TIGR02206 family membrane protein</fullName>
    </submittedName>
</protein>
<dbReference type="AlphaFoldDB" id="A0A6I2MKD4"/>
<organism evidence="2 3">
    <name type="scientific">Metabacillus idriensis</name>
    <dbReference type="NCBI Taxonomy" id="324768"/>
    <lineage>
        <taxon>Bacteria</taxon>
        <taxon>Bacillati</taxon>
        <taxon>Bacillota</taxon>
        <taxon>Bacilli</taxon>
        <taxon>Bacillales</taxon>
        <taxon>Bacillaceae</taxon>
        <taxon>Metabacillus</taxon>
    </lineage>
</organism>
<evidence type="ECO:0000313" key="3">
    <source>
        <dbReference type="Proteomes" id="UP000441585"/>
    </source>
</evidence>
<keyword evidence="3" id="KW-1185">Reference proteome</keyword>
<dbReference type="RefSeq" id="WP_154319396.1">
    <property type="nucleotide sequence ID" value="NZ_CAJFZX010000005.1"/>
</dbReference>
<feature type="transmembrane region" description="Helical" evidence="1">
    <location>
        <begin position="105"/>
        <end position="122"/>
    </location>
</feature>
<dbReference type="Proteomes" id="UP000441585">
    <property type="component" value="Unassembled WGS sequence"/>
</dbReference>
<name>A0A6I2MKD4_9BACI</name>
<keyword evidence="1" id="KW-1133">Transmembrane helix</keyword>
<comment type="caution">
    <text evidence="2">The sequence shown here is derived from an EMBL/GenBank/DDBJ whole genome shotgun (WGS) entry which is preliminary data.</text>
</comment>
<keyword evidence="1" id="KW-0812">Transmembrane</keyword>
<feature type="transmembrane region" description="Helical" evidence="1">
    <location>
        <begin position="164"/>
        <end position="191"/>
    </location>
</feature>
<evidence type="ECO:0000313" key="2">
    <source>
        <dbReference type="EMBL" id="MRX56293.1"/>
    </source>
</evidence>